<evidence type="ECO:0000313" key="1">
    <source>
        <dbReference type="EMBL" id="KAG8086519.1"/>
    </source>
</evidence>
<organism evidence="1 2">
    <name type="scientific">Zizania palustris</name>
    <name type="common">Northern wild rice</name>
    <dbReference type="NCBI Taxonomy" id="103762"/>
    <lineage>
        <taxon>Eukaryota</taxon>
        <taxon>Viridiplantae</taxon>
        <taxon>Streptophyta</taxon>
        <taxon>Embryophyta</taxon>
        <taxon>Tracheophyta</taxon>
        <taxon>Spermatophyta</taxon>
        <taxon>Magnoliopsida</taxon>
        <taxon>Liliopsida</taxon>
        <taxon>Poales</taxon>
        <taxon>Poaceae</taxon>
        <taxon>BOP clade</taxon>
        <taxon>Oryzoideae</taxon>
        <taxon>Oryzeae</taxon>
        <taxon>Zizaniinae</taxon>
        <taxon>Zizania</taxon>
    </lineage>
</organism>
<gene>
    <name evidence="1" type="ORF">GUJ93_ZPchr0010g11228</name>
</gene>
<comment type="caution">
    <text evidence="1">The sequence shown here is derived from an EMBL/GenBank/DDBJ whole genome shotgun (WGS) entry which is preliminary data.</text>
</comment>
<dbReference type="EMBL" id="JAAALK010000082">
    <property type="protein sequence ID" value="KAG8086519.1"/>
    <property type="molecule type" value="Genomic_DNA"/>
</dbReference>
<evidence type="ECO:0000313" key="2">
    <source>
        <dbReference type="Proteomes" id="UP000729402"/>
    </source>
</evidence>
<dbReference type="Proteomes" id="UP000729402">
    <property type="component" value="Unassembled WGS sequence"/>
</dbReference>
<protein>
    <submittedName>
        <fullName evidence="1">Uncharacterized protein</fullName>
    </submittedName>
</protein>
<reference evidence="1" key="2">
    <citation type="submission" date="2021-02" db="EMBL/GenBank/DDBJ databases">
        <authorList>
            <person name="Kimball J.A."/>
            <person name="Haas M.W."/>
            <person name="Macchietto M."/>
            <person name="Kono T."/>
            <person name="Duquette J."/>
            <person name="Shao M."/>
        </authorList>
    </citation>
    <scope>NUCLEOTIDE SEQUENCE</scope>
    <source>
        <tissue evidence="1">Fresh leaf tissue</tissue>
    </source>
</reference>
<dbReference type="AlphaFoldDB" id="A0A8J6BG01"/>
<accession>A0A8J6BG01</accession>
<reference evidence="1" key="1">
    <citation type="journal article" date="2021" name="bioRxiv">
        <title>Whole Genome Assembly and Annotation of Northern Wild Rice, Zizania palustris L., Supports a Whole Genome Duplication in the Zizania Genus.</title>
        <authorList>
            <person name="Haas M."/>
            <person name="Kono T."/>
            <person name="Macchietto M."/>
            <person name="Millas R."/>
            <person name="McGilp L."/>
            <person name="Shao M."/>
            <person name="Duquette J."/>
            <person name="Hirsch C.N."/>
            <person name="Kimball J."/>
        </authorList>
    </citation>
    <scope>NUCLEOTIDE SEQUENCE</scope>
    <source>
        <tissue evidence="1">Fresh leaf tissue</tissue>
    </source>
</reference>
<name>A0A8J6BG01_ZIZPA</name>
<proteinExistence type="predicted"/>
<keyword evidence="2" id="KW-1185">Reference proteome</keyword>
<sequence length="115" mass="12534">MQMISFGRSHLDACLPASLFPHHSFALLWSFPFFTASLRSNAHPLYKGELHTASSSSSSVSLSPNPKSPSFSFVVDPAISRPKTAGYFPTPSLVFVRCLPCCGEFQRCSSAVYCP</sequence>